<evidence type="ECO:0000313" key="2">
    <source>
        <dbReference type="EMBL" id="KAK1425925.1"/>
    </source>
</evidence>
<keyword evidence="3" id="KW-1185">Reference proteome</keyword>
<feature type="signal peptide" evidence="1">
    <location>
        <begin position="1"/>
        <end position="17"/>
    </location>
</feature>
<dbReference type="Proteomes" id="UP001229421">
    <property type="component" value="Unassembled WGS sequence"/>
</dbReference>
<protein>
    <recommendedName>
        <fullName evidence="4">Secreted protein</fullName>
    </recommendedName>
</protein>
<proteinExistence type="predicted"/>
<feature type="chain" id="PRO_5042050280" description="Secreted protein" evidence="1">
    <location>
        <begin position="18"/>
        <end position="126"/>
    </location>
</feature>
<dbReference type="AlphaFoldDB" id="A0AAD8NRS9"/>
<gene>
    <name evidence="2" type="ORF">QVD17_21289</name>
</gene>
<evidence type="ECO:0000256" key="1">
    <source>
        <dbReference type="SAM" id="SignalP"/>
    </source>
</evidence>
<keyword evidence="1" id="KW-0732">Signal</keyword>
<name>A0AAD8NRS9_TARER</name>
<evidence type="ECO:0000313" key="3">
    <source>
        <dbReference type="Proteomes" id="UP001229421"/>
    </source>
</evidence>
<dbReference type="EMBL" id="JAUHHV010000005">
    <property type="protein sequence ID" value="KAK1425925.1"/>
    <property type="molecule type" value="Genomic_DNA"/>
</dbReference>
<reference evidence="2" key="1">
    <citation type="journal article" date="2023" name="bioRxiv">
        <title>Improved chromosome-level genome assembly for marigold (Tagetes erecta).</title>
        <authorList>
            <person name="Jiang F."/>
            <person name="Yuan L."/>
            <person name="Wang S."/>
            <person name="Wang H."/>
            <person name="Xu D."/>
            <person name="Wang A."/>
            <person name="Fan W."/>
        </authorList>
    </citation>
    <scope>NUCLEOTIDE SEQUENCE</scope>
    <source>
        <strain evidence="2">WSJ</strain>
        <tissue evidence="2">Leaf</tissue>
    </source>
</reference>
<evidence type="ECO:0008006" key="4">
    <source>
        <dbReference type="Google" id="ProtNLM"/>
    </source>
</evidence>
<organism evidence="2 3">
    <name type="scientific">Tagetes erecta</name>
    <name type="common">African marigold</name>
    <dbReference type="NCBI Taxonomy" id="13708"/>
    <lineage>
        <taxon>Eukaryota</taxon>
        <taxon>Viridiplantae</taxon>
        <taxon>Streptophyta</taxon>
        <taxon>Embryophyta</taxon>
        <taxon>Tracheophyta</taxon>
        <taxon>Spermatophyta</taxon>
        <taxon>Magnoliopsida</taxon>
        <taxon>eudicotyledons</taxon>
        <taxon>Gunneridae</taxon>
        <taxon>Pentapetalae</taxon>
        <taxon>asterids</taxon>
        <taxon>campanulids</taxon>
        <taxon>Asterales</taxon>
        <taxon>Asteraceae</taxon>
        <taxon>Asteroideae</taxon>
        <taxon>Heliantheae alliance</taxon>
        <taxon>Tageteae</taxon>
        <taxon>Tagetes</taxon>
    </lineage>
</organism>
<comment type="caution">
    <text evidence="2">The sequence shown here is derived from an EMBL/GenBank/DDBJ whole genome shotgun (WGS) entry which is preliminary data.</text>
</comment>
<accession>A0AAD8NRS9</accession>
<sequence length="126" mass="13609">MILVVLWLLVLFMYDVCIDESNVSLGEESVITHHMTGQAAWPHGACLCKVYLCFICGFSEFLPLNVVGIRGYNQERGGRTGDGVVGLMKVVAGVGKEKKSVWILESSEDDDAAGAVLTNSNSSAIR</sequence>